<dbReference type="Gene3D" id="2.60.40.3110">
    <property type="match status" value="1"/>
</dbReference>
<gene>
    <name evidence="13" type="ORF">Xkoz_03580</name>
</gene>
<evidence type="ECO:0000256" key="5">
    <source>
        <dbReference type="ARBA" id="ARBA00022558"/>
    </source>
</evidence>
<dbReference type="Pfam" id="PF00577">
    <property type="entry name" value="Usher"/>
    <property type="match status" value="1"/>
</dbReference>
<dbReference type="FunFam" id="2.60.40.3110:FF:000001">
    <property type="entry name" value="Putative fimbrial outer membrane usher"/>
    <property type="match status" value="1"/>
</dbReference>
<proteinExistence type="inferred from homology"/>
<reference evidence="13 14" key="1">
    <citation type="journal article" date="2017" name="Nat. Microbiol.">
        <title>Natural product diversity associated with the nematode symbionts Photorhabdus and Xenorhabdus.</title>
        <authorList>
            <person name="Tobias N.J."/>
            <person name="Wolff H."/>
            <person name="Djahanschiri B."/>
            <person name="Grundmann F."/>
            <person name="Kronenwerth M."/>
            <person name="Shi Y.M."/>
            <person name="Simonyi S."/>
            <person name="Grun P."/>
            <person name="Shapiro-Ilan D."/>
            <person name="Pidot S.J."/>
            <person name="Stinear T.P."/>
            <person name="Ebersberger I."/>
            <person name="Bode H.B."/>
        </authorList>
    </citation>
    <scope>NUCLEOTIDE SEQUENCE [LARGE SCALE GENOMIC DNA]</scope>
    <source>
        <strain evidence="13 14">DSM 17907</strain>
    </source>
</reference>
<keyword evidence="8 10" id="KW-0472">Membrane</keyword>
<evidence type="ECO:0000256" key="7">
    <source>
        <dbReference type="ARBA" id="ARBA00022729"/>
    </source>
</evidence>
<evidence type="ECO:0000256" key="4">
    <source>
        <dbReference type="ARBA" id="ARBA00022452"/>
    </source>
</evidence>
<name>A0A2D0KZQ3_9GAMM</name>
<comment type="subcellular location">
    <subcellularLocation>
        <location evidence="1 10">Cell outer membrane</location>
        <topology evidence="1 10">Multi-pass membrane protein</topology>
    </subcellularLocation>
</comment>
<evidence type="ECO:0000259" key="12">
    <source>
        <dbReference type="Pfam" id="PF13954"/>
    </source>
</evidence>
<dbReference type="InterPro" id="IPR000015">
    <property type="entry name" value="Fimb_usher"/>
</dbReference>
<evidence type="ECO:0000256" key="3">
    <source>
        <dbReference type="ARBA" id="ARBA00022448"/>
    </source>
</evidence>
<evidence type="ECO:0000256" key="8">
    <source>
        <dbReference type="ARBA" id="ARBA00023136"/>
    </source>
</evidence>
<dbReference type="GO" id="GO:0009279">
    <property type="term" value="C:cell outer membrane"/>
    <property type="evidence" value="ECO:0007669"/>
    <property type="project" value="UniProtKB-SubCell"/>
</dbReference>
<comment type="similarity">
    <text evidence="2 10">Belongs to the fimbrial export usher family.</text>
</comment>
<evidence type="ECO:0000313" key="13">
    <source>
        <dbReference type="EMBL" id="PHM68924.1"/>
    </source>
</evidence>
<dbReference type="InterPro" id="IPR043142">
    <property type="entry name" value="PapC-like_C_sf"/>
</dbReference>
<dbReference type="Pfam" id="PF13954">
    <property type="entry name" value="PapC_N"/>
    <property type="match status" value="1"/>
</dbReference>
<comment type="caution">
    <text evidence="13">The sequence shown here is derived from an EMBL/GenBank/DDBJ whole genome shotgun (WGS) entry which is preliminary data.</text>
</comment>
<evidence type="ECO:0000256" key="1">
    <source>
        <dbReference type="ARBA" id="ARBA00004571"/>
    </source>
</evidence>
<dbReference type="InterPro" id="IPR037224">
    <property type="entry name" value="PapC_N_sf"/>
</dbReference>
<evidence type="ECO:0000256" key="9">
    <source>
        <dbReference type="ARBA" id="ARBA00023237"/>
    </source>
</evidence>
<feature type="domain" description="PapC N-terminal" evidence="12">
    <location>
        <begin position="62"/>
        <end position="206"/>
    </location>
</feature>
<evidence type="ECO:0000313" key="14">
    <source>
        <dbReference type="Proteomes" id="UP000221101"/>
    </source>
</evidence>
<keyword evidence="3 10" id="KW-0813">Transport</keyword>
<dbReference type="PROSITE" id="PS01151">
    <property type="entry name" value="FIMBRIAL_USHER"/>
    <property type="match status" value="1"/>
</dbReference>
<keyword evidence="9 10" id="KW-0998">Cell outer membrane</keyword>
<dbReference type="PANTHER" id="PTHR30451">
    <property type="entry name" value="OUTER MEMBRANE USHER PROTEIN"/>
    <property type="match status" value="1"/>
</dbReference>
<dbReference type="Gene3D" id="3.10.20.410">
    <property type="match status" value="1"/>
</dbReference>
<dbReference type="InterPro" id="IPR025949">
    <property type="entry name" value="PapC-like_C"/>
</dbReference>
<dbReference type="Pfam" id="PF13953">
    <property type="entry name" value="PapC_C"/>
    <property type="match status" value="1"/>
</dbReference>
<dbReference type="InterPro" id="IPR018030">
    <property type="entry name" value="Fimbrial_membr_usher_CS"/>
</dbReference>
<keyword evidence="7" id="KW-0732">Signal</keyword>
<dbReference type="InterPro" id="IPR042186">
    <property type="entry name" value="FimD_plug_dom"/>
</dbReference>
<feature type="domain" description="PapC-like C-terminal" evidence="11">
    <location>
        <begin position="780"/>
        <end position="847"/>
    </location>
</feature>
<dbReference type="Gene3D" id="2.60.40.2610">
    <property type="entry name" value="Outer membrane usher protein FimD, plug domain"/>
    <property type="match status" value="1"/>
</dbReference>
<dbReference type="AlphaFoldDB" id="A0A2D0KZQ3"/>
<evidence type="ECO:0000256" key="10">
    <source>
        <dbReference type="RuleBase" id="RU003884"/>
    </source>
</evidence>
<dbReference type="EMBL" id="NJCX01000038">
    <property type="protein sequence ID" value="PHM68924.1"/>
    <property type="molecule type" value="Genomic_DNA"/>
</dbReference>
<dbReference type="GO" id="GO:0009297">
    <property type="term" value="P:pilus assembly"/>
    <property type="evidence" value="ECO:0007669"/>
    <property type="project" value="InterPro"/>
</dbReference>
<organism evidence="13 14">
    <name type="scientific">Xenorhabdus kozodoii</name>
    <dbReference type="NCBI Taxonomy" id="351676"/>
    <lineage>
        <taxon>Bacteria</taxon>
        <taxon>Pseudomonadati</taxon>
        <taxon>Pseudomonadota</taxon>
        <taxon>Gammaproteobacteria</taxon>
        <taxon>Enterobacterales</taxon>
        <taxon>Morganellaceae</taxon>
        <taxon>Xenorhabdus</taxon>
    </lineage>
</organism>
<dbReference type="FunFam" id="2.60.40.2610:FF:000001">
    <property type="entry name" value="Outer membrane fimbrial usher protein"/>
    <property type="match status" value="1"/>
</dbReference>
<evidence type="ECO:0000256" key="2">
    <source>
        <dbReference type="ARBA" id="ARBA00008064"/>
    </source>
</evidence>
<dbReference type="SUPFAM" id="SSF141729">
    <property type="entry name" value="FimD N-terminal domain-like"/>
    <property type="match status" value="1"/>
</dbReference>
<dbReference type="Proteomes" id="UP000221101">
    <property type="component" value="Unassembled WGS sequence"/>
</dbReference>
<dbReference type="InterPro" id="IPR025885">
    <property type="entry name" value="PapC_N"/>
</dbReference>
<keyword evidence="4" id="KW-1134">Transmembrane beta strand</keyword>
<keyword evidence="6 10" id="KW-0812">Transmembrane</keyword>
<keyword evidence="14" id="KW-1185">Reference proteome</keyword>
<evidence type="ECO:0000259" key="11">
    <source>
        <dbReference type="Pfam" id="PF13953"/>
    </source>
</evidence>
<dbReference type="Gene3D" id="2.60.40.2070">
    <property type="match status" value="1"/>
</dbReference>
<evidence type="ECO:0000256" key="6">
    <source>
        <dbReference type="ARBA" id="ARBA00022692"/>
    </source>
</evidence>
<sequence length="863" mass="97555">MKDGGYIKIRKIIMDNYRHYLQQNIPDNLALFIALNLRKVSLCTLITTFLWGYNNKAHAEEYFNINALEIHSGFEDIDLSIFTQDDQQPPGRYWVDIYLNREKIDTGNIDFVIVDNKLFPKLKIRQLREMGVNIESFPSLLALPQETELTDLGQYIPSASTSFDFKHQRLDISIPQASLNSQARDYVPPHLWDHGLTSLLVNYSYSGSMNWQDDQASSTKNHFLNLRTGINWDAWRLRNYSTYSSQDRKWQSINIYLQRDIHALKSQLIFGDSYTPSPIFDSFQFRGMQLSSDDNMLPESLKGFAPVIRGIAQSNAQVTIKQNGYIIYESYVSPGPFVINDLYPTTSTGDIEVIVKEADGKEHRSVQTFATVPLMLRENSLRHSLTLGKYQSSSRRGKEPYFMQGTMIYGISNRVTGYGGTLLAKDYQSIALGTGYSLSDWGSLSFDVTYAKTDLMSNSSHYGQSYRFQYAKDLNQTGTSLTLAGYRYSTRNFYDFKEANELNTAIDGRNSNSTNKRSKLQLHINQSVGDWGSIYLSAFQQDYWQQKGYERNISAGYNTSYNSINYSLNYSHSAFPGANSSEQIVSFSVQVPLDRWLKNSWVSYNMTRSKNSDSSHQVSLNGTAFEDNNLIYSIQQNYTNHHQGVGGNINAEYKGTYGQVSAGYNYDKHSRQLTYGLNGGIVAHPYGITFSQSLGDTPALIRANGASGVKVQNHTGIRTDWKGYAIVPYVSSYRKNRIALDTYSMGNNVDIDINTQTVIPTQGSLTLANFKTRVGYRVVLSLSHQGTGIPFGATATLKQQNDIDEPNSAIVSHDGQVYFSGIPKSGQIWVKWGYKEMQECYANYRLPDEEPASGLYMVEASCE</sequence>
<dbReference type="PANTHER" id="PTHR30451:SF21">
    <property type="entry name" value="FIMBRIAL USHER DOMAIN-CONTAINING PROTEIN YDET-RELATED"/>
    <property type="match status" value="1"/>
</dbReference>
<accession>A0A2D0KZQ3</accession>
<protein>
    <submittedName>
        <fullName evidence="13">Long polar fimbrial usher protein LpfC</fullName>
    </submittedName>
</protein>
<keyword evidence="5 10" id="KW-1029">Fimbrium biogenesis</keyword>
<dbReference type="GO" id="GO:0015473">
    <property type="term" value="F:fimbrial usher porin activity"/>
    <property type="evidence" value="ECO:0007669"/>
    <property type="project" value="InterPro"/>
</dbReference>